<accession>I8TH03</accession>
<comment type="caution">
    <text evidence="1">The sequence shown here is derived from an EMBL/GenBank/DDBJ whole genome shotgun (WGS) entry which is preliminary data.</text>
</comment>
<name>I8TH03_ASPO3</name>
<gene>
    <name evidence="1" type="ORF">Ao3042_11133</name>
</gene>
<dbReference type="HOGENOM" id="CLU_1749220_0_0_1"/>
<dbReference type="Proteomes" id="UP000002812">
    <property type="component" value="Unassembled WGS sequence"/>
</dbReference>
<proteinExistence type="predicted"/>
<dbReference type="AlphaFoldDB" id="I8TH03"/>
<protein>
    <submittedName>
        <fullName evidence="1">Uncharacterized protein</fullName>
    </submittedName>
</protein>
<dbReference type="OrthoDB" id="5376140at2759"/>
<evidence type="ECO:0000313" key="1">
    <source>
        <dbReference type="EMBL" id="EIT72968.1"/>
    </source>
</evidence>
<reference evidence="2" key="2">
    <citation type="submission" date="2012-06" db="EMBL/GenBank/DDBJ databases">
        <title>Comparative genomic analyses of Aspergillus oryzae 3.042 and A. oryzae RIB40 for soy-sauce fermentation.</title>
        <authorList>
            <person name="Zhao G."/>
            <person name="Hou L."/>
            <person name="Wang C."/>
            <person name="Cao X."/>
        </authorList>
    </citation>
    <scope>NUCLEOTIDE SEQUENCE [LARGE SCALE GENOMIC DNA]</scope>
    <source>
        <strain evidence="2">3.042</strain>
    </source>
</reference>
<organism evidence="1 2">
    <name type="scientific">Aspergillus oryzae (strain 3.042)</name>
    <name type="common">Yellow koji mold</name>
    <dbReference type="NCBI Taxonomy" id="1160506"/>
    <lineage>
        <taxon>Eukaryota</taxon>
        <taxon>Fungi</taxon>
        <taxon>Dikarya</taxon>
        <taxon>Ascomycota</taxon>
        <taxon>Pezizomycotina</taxon>
        <taxon>Eurotiomycetes</taxon>
        <taxon>Eurotiomycetidae</taxon>
        <taxon>Eurotiales</taxon>
        <taxon>Aspergillaceae</taxon>
        <taxon>Aspergillus</taxon>
        <taxon>Aspergillus subgen. Circumdati</taxon>
    </lineage>
</organism>
<reference evidence="1 2" key="1">
    <citation type="journal article" date="2012" name="Eukaryot. Cell">
        <title>Draft genome sequence of Aspergillus oryzae strain 3.042.</title>
        <authorList>
            <person name="Zhao G."/>
            <person name="Yao Y."/>
            <person name="Qi W."/>
            <person name="Wang C."/>
            <person name="Hou L."/>
            <person name="Zeng B."/>
            <person name="Cao X."/>
        </authorList>
    </citation>
    <scope>NUCLEOTIDE SEQUENCE [LARGE SCALE GENOMIC DNA]</scope>
    <source>
        <strain evidence="1 2">3.042</strain>
    </source>
</reference>
<dbReference type="EMBL" id="AKHY01000207">
    <property type="protein sequence ID" value="EIT72968.1"/>
    <property type="molecule type" value="Genomic_DNA"/>
</dbReference>
<sequence length="149" mass="17316">MWDTVDLHAPSSSVRTPVGDLLLGPAHRGRLYLKGLRVPEPSRDEQTFRFGYNLVHGSVDWDRKRLVDAPEAMANGASSIASHWTRTRYVFWPLPPSFPFSLSPFPWLDFLRELWRCAFRSPSRASPWIYKTHLTHYYWTRISPSSGRN</sequence>
<evidence type="ECO:0000313" key="2">
    <source>
        <dbReference type="Proteomes" id="UP000002812"/>
    </source>
</evidence>